<keyword evidence="4" id="KW-1003">Cell membrane</keyword>
<dbReference type="InterPro" id="IPR003706">
    <property type="entry name" value="CstA_N"/>
</dbReference>
<feature type="transmembrane region" description="Helical" evidence="8">
    <location>
        <begin position="12"/>
        <end position="29"/>
    </location>
</feature>
<protein>
    <submittedName>
        <fullName evidence="11">Carbon starvation protein A</fullName>
    </submittedName>
    <submittedName>
        <fullName evidence="10">Carbon starvation protein CstA</fullName>
    </submittedName>
</protein>
<evidence type="ECO:0000259" key="9">
    <source>
        <dbReference type="Pfam" id="PF02554"/>
    </source>
</evidence>
<dbReference type="GO" id="GO:0009267">
    <property type="term" value="P:cellular response to starvation"/>
    <property type="evidence" value="ECO:0007669"/>
    <property type="project" value="InterPro"/>
</dbReference>
<reference evidence="10" key="1">
    <citation type="submission" date="2014-07" db="EMBL/GenBank/DDBJ databases">
        <authorList>
            <person name="Lee K."/>
            <person name="Lim J.Y."/>
            <person name="Hwang I."/>
        </authorList>
    </citation>
    <scope>NUCLEOTIDE SEQUENCE [LARGE SCALE GENOMIC DNA]</scope>
    <source>
        <strain evidence="10">KL28</strain>
    </source>
</reference>
<dbReference type="AlphaFoldDB" id="A0A077FI57"/>
<feature type="transmembrane region" description="Helical" evidence="8">
    <location>
        <begin position="259"/>
        <end position="280"/>
    </location>
</feature>
<dbReference type="RefSeq" id="WP_038614847.1">
    <property type="nucleotide sequence ID" value="NZ_CP009048.1"/>
</dbReference>
<dbReference type="eggNOG" id="COG1966">
    <property type="taxonomic scope" value="Bacteria"/>
</dbReference>
<evidence type="ECO:0000256" key="7">
    <source>
        <dbReference type="ARBA" id="ARBA00023136"/>
    </source>
</evidence>
<feature type="transmembrane region" description="Helical" evidence="8">
    <location>
        <begin position="287"/>
        <end position="308"/>
    </location>
</feature>
<dbReference type="OrthoDB" id="9761224at2"/>
<evidence type="ECO:0000313" key="10">
    <source>
        <dbReference type="EMBL" id="AIL63764.1"/>
    </source>
</evidence>
<keyword evidence="3" id="KW-0813">Transport</keyword>
<evidence type="ECO:0000256" key="4">
    <source>
        <dbReference type="ARBA" id="ARBA00022475"/>
    </source>
</evidence>
<keyword evidence="7 8" id="KW-0472">Membrane</keyword>
<proteinExistence type="inferred from homology"/>
<dbReference type="Pfam" id="PF02554">
    <property type="entry name" value="CstA"/>
    <property type="match status" value="1"/>
</dbReference>
<feature type="transmembrane region" description="Helical" evidence="8">
    <location>
        <begin position="576"/>
        <end position="597"/>
    </location>
</feature>
<evidence type="ECO:0000313" key="11">
    <source>
        <dbReference type="EMBL" id="QGW79400.1"/>
    </source>
</evidence>
<dbReference type="KEGG" id="palk:PSAKL28_46240"/>
<feature type="transmembrane region" description="Helical" evidence="8">
    <location>
        <begin position="544"/>
        <end position="569"/>
    </location>
</feature>
<organism evidence="10 12">
    <name type="scientific">Pseudomonas alkylphenolica</name>
    <dbReference type="NCBI Taxonomy" id="237609"/>
    <lineage>
        <taxon>Bacteria</taxon>
        <taxon>Pseudomonadati</taxon>
        <taxon>Pseudomonadota</taxon>
        <taxon>Gammaproteobacteria</taxon>
        <taxon>Pseudomonadales</taxon>
        <taxon>Pseudomonadaceae</taxon>
        <taxon>Pseudomonas</taxon>
    </lineage>
</organism>
<accession>A0A077FI57</accession>
<comment type="subcellular location">
    <subcellularLocation>
        <location evidence="1">Cell membrane</location>
        <topology evidence="1">Multi-pass membrane protein</topology>
    </subcellularLocation>
</comment>
<reference evidence="11" key="2">
    <citation type="submission" date="2019-12" db="EMBL/GenBank/DDBJ databases">
        <title>Hybrid Genome Assemblies of two High G+C Isolates from Undergraduate Microbiology Courses.</title>
        <authorList>
            <person name="Ne Ville C.J."/>
            <person name="Enright D."/>
            <person name="Hernandez I."/>
            <person name="Dodsworth J."/>
            <person name="Orwin P.M."/>
        </authorList>
    </citation>
    <scope>NUCLEOTIDE SEQUENCE [LARGE SCALE GENOMIC DNA]</scope>
    <source>
        <strain evidence="11">Neo</strain>
    </source>
</reference>
<feature type="transmembrane region" description="Helical" evidence="8">
    <location>
        <begin position="368"/>
        <end position="388"/>
    </location>
</feature>
<evidence type="ECO:0000256" key="6">
    <source>
        <dbReference type="ARBA" id="ARBA00022989"/>
    </source>
</evidence>
<dbReference type="EMBL" id="CP046621">
    <property type="protein sequence ID" value="QGW79400.1"/>
    <property type="molecule type" value="Genomic_DNA"/>
</dbReference>
<evidence type="ECO:0000313" key="13">
    <source>
        <dbReference type="Proteomes" id="UP000426235"/>
    </source>
</evidence>
<dbReference type="GO" id="GO:0005886">
    <property type="term" value="C:plasma membrane"/>
    <property type="evidence" value="ECO:0007669"/>
    <property type="project" value="UniProtKB-SubCell"/>
</dbReference>
<feature type="transmembrane region" description="Helical" evidence="8">
    <location>
        <begin position="513"/>
        <end position="532"/>
    </location>
</feature>
<dbReference type="Proteomes" id="UP000028931">
    <property type="component" value="Chromosome"/>
</dbReference>
<evidence type="ECO:0000256" key="8">
    <source>
        <dbReference type="SAM" id="Phobius"/>
    </source>
</evidence>
<keyword evidence="5 8" id="KW-0812">Transmembrane</keyword>
<evidence type="ECO:0000256" key="2">
    <source>
        <dbReference type="ARBA" id="ARBA00007755"/>
    </source>
</evidence>
<keyword evidence="6 8" id="KW-1133">Transmembrane helix</keyword>
<dbReference type="PANTHER" id="PTHR30252:SF3">
    <property type="entry name" value="PYRUVATE_PROTON SYMPORTER BTST"/>
    <property type="match status" value="1"/>
</dbReference>
<name>A0A077FI57_9PSED</name>
<feature type="transmembrane region" description="Helical" evidence="8">
    <location>
        <begin position="163"/>
        <end position="186"/>
    </location>
</feature>
<sequence length="688" mass="73716">MNNNNSLLRHIPWLALAVIGACALGVVALRRGEAINALWIVVASVAIYLVAYRYYSLFIATKVMQLDPRRATPAVLNNDGLDYVPTNKHILFGHHFAAIAGAGPLVGPVLAAQMGYLPGTLWLIAGVVLAGAVQDFMVLFLSTRRNGRSLGDMVREEMGRIPGTIALFGCFLIMIIILAVLALIVVKALAESPWGMFTVMATIPIAMFMGIYMRYIRPGRIGEISLIGVVLLLLSIWLGGQVAADPVWGPAFTFTGVQITWMLVGYGFVAAVLPVWLVLAPRDYLSTFLKIGTIVGLAIGILIIAPELKMPALTQFTDGTGPVWKGTLFPFLFITIACGAVSGFHALISSGTTPKLLDNETNARYIGYGGMLMESFVAIMAMVAASVIEPGVYFAMNSPAAVVGADVVSVAQTVSSWGFAITPDALEAVAKDIGEHTILARAGGAPTLAVGIAQILHQVLPGENTMAFWYHFAILFEALFILTAVDAGTRAGRFMLQDLLGSFVPALKRTESWGANLLATGGCVALWGYLLYQGVIDPLGGINTLWPLFGISNQMLAGIALMLGTVVLIKMKRQRYMWVTLLPAVWLLICTTTAGFIKLFDPNPAVGFLALANKYSVALDAGQVLAPAKDIGQMQHVIFNAYTNAGLTILFLFVVFSILFFALKVGIAALGKKERTDKESPFQALPDA</sequence>
<feature type="transmembrane region" description="Helical" evidence="8">
    <location>
        <begin position="649"/>
        <end position="670"/>
    </location>
</feature>
<comment type="similarity">
    <text evidence="2">Belongs to the peptide transporter carbon starvation (CstA) (TC 2.A.114) family.</text>
</comment>
<gene>
    <name evidence="11" type="ORF">GPJ81_22765</name>
    <name evidence="10" type="ORF">PSAKL28_46240</name>
</gene>
<feature type="transmembrane region" description="Helical" evidence="8">
    <location>
        <begin position="328"/>
        <end position="348"/>
    </location>
</feature>
<dbReference type="InterPro" id="IPR051605">
    <property type="entry name" value="CstA"/>
</dbReference>
<feature type="transmembrane region" description="Helical" evidence="8">
    <location>
        <begin position="224"/>
        <end position="244"/>
    </location>
</feature>
<dbReference type="PANTHER" id="PTHR30252">
    <property type="entry name" value="INNER MEMBRANE PEPTIDE TRANSPORTER"/>
    <property type="match status" value="1"/>
</dbReference>
<dbReference type="HOGENOM" id="CLU_010531_2_0_6"/>
<evidence type="ECO:0000256" key="1">
    <source>
        <dbReference type="ARBA" id="ARBA00004651"/>
    </source>
</evidence>
<feature type="transmembrane region" description="Helical" evidence="8">
    <location>
        <begin position="468"/>
        <end position="492"/>
    </location>
</feature>
<dbReference type="Proteomes" id="UP000426235">
    <property type="component" value="Chromosome"/>
</dbReference>
<feature type="transmembrane region" description="Helical" evidence="8">
    <location>
        <begin position="96"/>
        <end position="116"/>
    </location>
</feature>
<feature type="transmembrane region" description="Helical" evidence="8">
    <location>
        <begin position="192"/>
        <end position="212"/>
    </location>
</feature>
<evidence type="ECO:0000256" key="5">
    <source>
        <dbReference type="ARBA" id="ARBA00022692"/>
    </source>
</evidence>
<feature type="transmembrane region" description="Helical" evidence="8">
    <location>
        <begin position="122"/>
        <end position="142"/>
    </location>
</feature>
<dbReference type="EMBL" id="CP009048">
    <property type="protein sequence ID" value="AIL63764.1"/>
    <property type="molecule type" value="Genomic_DNA"/>
</dbReference>
<evidence type="ECO:0000256" key="3">
    <source>
        <dbReference type="ARBA" id="ARBA00022448"/>
    </source>
</evidence>
<feature type="domain" description="CstA N-terminal" evidence="9">
    <location>
        <begin position="36"/>
        <end position="594"/>
    </location>
</feature>
<evidence type="ECO:0000313" key="12">
    <source>
        <dbReference type="Proteomes" id="UP000028931"/>
    </source>
</evidence>
<feature type="transmembrane region" description="Helical" evidence="8">
    <location>
        <begin position="35"/>
        <end position="55"/>
    </location>
</feature>
<keyword evidence="13" id="KW-1185">Reference proteome</keyword>